<proteinExistence type="predicted"/>
<reference evidence="1 2" key="1">
    <citation type="submission" date="2017-12" db="EMBL/GenBank/DDBJ databases">
        <title>Complete genome sequence of Herbivorax saccincola GGR1, a novel Cellulosome-producing hydrolytic bacterium in a thermophilic biogas plant, established by Illumina and Nanopore MinION sequencing.</title>
        <authorList>
            <person name="Pechtl A."/>
            <person name="Ruckert C."/>
            <person name="Koeck D.E."/>
            <person name="Maus I."/>
            <person name="Winkler A."/>
            <person name="Kalinowski J."/>
            <person name="Puhler A."/>
            <person name="Schwarz W.W."/>
            <person name="Zverlov V.V."/>
            <person name="Schluter A."/>
            <person name="Liebl W."/>
        </authorList>
    </citation>
    <scope>NUCLEOTIDE SEQUENCE [LARGE SCALE GENOMIC DNA]</scope>
    <source>
        <strain evidence="2">SR1</strain>
    </source>
</reference>
<dbReference type="EMBL" id="CP025197">
    <property type="protein sequence ID" value="AUG59071.1"/>
    <property type="molecule type" value="Genomic_DNA"/>
</dbReference>
<name>A0A2K9EQZ5_9FIRM</name>
<evidence type="ECO:0000313" key="1">
    <source>
        <dbReference type="EMBL" id="AUG59071.1"/>
    </source>
</evidence>
<accession>A0A2K9EQZ5</accession>
<dbReference type="RefSeq" id="WP_159063473.1">
    <property type="nucleotide sequence ID" value="NZ_CP025197.1"/>
</dbReference>
<protein>
    <submittedName>
        <fullName evidence="1">Uncharacterized protein</fullName>
    </submittedName>
</protein>
<gene>
    <name evidence="1" type="ORF">HVS_16160</name>
</gene>
<keyword evidence="2" id="KW-1185">Reference proteome</keyword>
<organism evidence="1 2">
    <name type="scientific">Acetivibrio saccincola</name>
    <dbReference type="NCBI Taxonomy" id="1677857"/>
    <lineage>
        <taxon>Bacteria</taxon>
        <taxon>Bacillati</taxon>
        <taxon>Bacillota</taxon>
        <taxon>Clostridia</taxon>
        <taxon>Eubacteriales</taxon>
        <taxon>Oscillospiraceae</taxon>
        <taxon>Acetivibrio</taxon>
    </lineage>
</organism>
<dbReference type="AlphaFoldDB" id="A0A2K9EQZ5"/>
<dbReference type="Proteomes" id="UP000233534">
    <property type="component" value="Chromosome"/>
</dbReference>
<dbReference type="KEGG" id="hsc:HVS_16160"/>
<sequence>MSYIKSKIVDTDYAIKYSEVFGSYDINEVDKYLDEDTLIVYKGMTKTYKELRNNIIKAFNEKKYVMHNDSYGHGNNKFVDGIQEIGVLTYVEYNEKRSEDVILELERKGLFSYRIRSLKSEGRFRSGQIGIYNS</sequence>
<evidence type="ECO:0000313" key="2">
    <source>
        <dbReference type="Proteomes" id="UP000233534"/>
    </source>
</evidence>